<gene>
    <name evidence="1" type="ORF">M8N44_03350</name>
</gene>
<dbReference type="GeneID" id="84022876"/>
<reference evidence="1 2" key="1">
    <citation type="submission" date="2022-03" db="EMBL/GenBank/DDBJ databases">
        <title>Taxonomic description of new species and reclassification of some bacterial strains.</title>
        <authorList>
            <person name="Ndongo S."/>
        </authorList>
    </citation>
    <scope>NUCLEOTIDE SEQUENCE [LARGE SCALE GENOMIC DNA]</scope>
    <source>
        <strain evidence="1 2">Marseille-P6666</strain>
    </source>
</reference>
<evidence type="ECO:0000313" key="1">
    <source>
        <dbReference type="EMBL" id="MCL6656352.1"/>
    </source>
</evidence>
<dbReference type="Proteomes" id="UP001202031">
    <property type="component" value="Unassembled WGS sequence"/>
</dbReference>
<accession>A0ABT0R6S1</accession>
<evidence type="ECO:0000313" key="2">
    <source>
        <dbReference type="Proteomes" id="UP001202031"/>
    </source>
</evidence>
<protein>
    <submittedName>
        <fullName evidence="1">Uncharacterized protein</fullName>
    </submittedName>
</protein>
<comment type="caution">
    <text evidence="1">The sequence shown here is derived from an EMBL/GenBank/DDBJ whole genome shotgun (WGS) entry which is preliminary data.</text>
</comment>
<dbReference type="RefSeq" id="WP_180976187.1">
    <property type="nucleotide sequence ID" value="NZ_CP072027.1"/>
</dbReference>
<proteinExistence type="predicted"/>
<keyword evidence="2" id="KW-1185">Reference proteome</keyword>
<organism evidence="1 2">
    <name type="scientific">Akkermansia massiliensis</name>
    <dbReference type="NCBI Taxonomy" id="2927224"/>
    <lineage>
        <taxon>Bacteria</taxon>
        <taxon>Pseudomonadati</taxon>
        <taxon>Verrucomicrobiota</taxon>
        <taxon>Verrucomicrobiia</taxon>
        <taxon>Verrucomicrobiales</taxon>
        <taxon>Akkermansiaceae</taxon>
        <taxon>Akkermansia</taxon>
    </lineage>
</organism>
<dbReference type="EMBL" id="JAMGSI010000001">
    <property type="protein sequence ID" value="MCL6656352.1"/>
    <property type="molecule type" value="Genomic_DNA"/>
</dbReference>
<sequence length="57" mass="6253">MTEIEVKDMGHHIILSITTGAIRGASTATLIYLTPTQHKQLINALINPTPFKPNIDI</sequence>
<name>A0ABT0R6S1_9BACT</name>